<dbReference type="Proteomes" id="UP000235371">
    <property type="component" value="Unassembled WGS sequence"/>
</dbReference>
<dbReference type="GeneID" id="36584149"/>
<sequence length="297" mass="33025">MSSQRRAFVLDFDGTITTKDTISTLLNFALSTQASNKKDLTAARDEIVAKYGKDYSKHVKDYCPVKEERKTLAREIEYYRCLHDVETRSFERVSNSGLFRGISSSEWEVFGSHAVKTGEVIIRGGFGDFVERVNMSGGIWGVVSVNFSSHFIRGVLASAGVDASEVEVIANHPDENGILLGPETRENRSVMATSDDKLASMKAMLNSWRSKTGGNFSKVVYVGDSGTDVECLTAEGTTGIVIAEDRDSNLMETLDRVGVDVEHVDVYREGQESRVYWARDFREILENSFLVSQQISK</sequence>
<dbReference type="InterPro" id="IPR036412">
    <property type="entry name" value="HAD-like_sf"/>
</dbReference>
<keyword evidence="2" id="KW-1185">Reference proteome</keyword>
<dbReference type="STRING" id="1095630.A0A2J6SMZ7"/>
<dbReference type="InterPro" id="IPR023214">
    <property type="entry name" value="HAD_sf"/>
</dbReference>
<dbReference type="Gene3D" id="3.40.50.1000">
    <property type="entry name" value="HAD superfamily/HAD-like"/>
    <property type="match status" value="1"/>
</dbReference>
<dbReference type="FunCoup" id="A0A2J6SMZ7">
    <property type="interactions" value="18"/>
</dbReference>
<dbReference type="RefSeq" id="XP_024729039.1">
    <property type="nucleotide sequence ID" value="XM_024876070.1"/>
</dbReference>
<evidence type="ECO:0008006" key="3">
    <source>
        <dbReference type="Google" id="ProtNLM"/>
    </source>
</evidence>
<accession>A0A2J6SMZ7</accession>
<dbReference type="PANTHER" id="PTHR28181:SF1">
    <property type="entry name" value="COLD TOLERANCE PROTEIN 1"/>
    <property type="match status" value="1"/>
</dbReference>
<evidence type="ECO:0000313" key="2">
    <source>
        <dbReference type="Proteomes" id="UP000235371"/>
    </source>
</evidence>
<dbReference type="SUPFAM" id="SSF56784">
    <property type="entry name" value="HAD-like"/>
    <property type="match status" value="1"/>
</dbReference>
<organism evidence="1 2">
    <name type="scientific">Hyaloscypha bicolor E</name>
    <dbReference type="NCBI Taxonomy" id="1095630"/>
    <lineage>
        <taxon>Eukaryota</taxon>
        <taxon>Fungi</taxon>
        <taxon>Dikarya</taxon>
        <taxon>Ascomycota</taxon>
        <taxon>Pezizomycotina</taxon>
        <taxon>Leotiomycetes</taxon>
        <taxon>Helotiales</taxon>
        <taxon>Hyaloscyphaceae</taxon>
        <taxon>Hyaloscypha</taxon>
        <taxon>Hyaloscypha bicolor</taxon>
    </lineage>
</organism>
<name>A0A2J6SMZ7_9HELO</name>
<dbReference type="OrthoDB" id="10255128at2759"/>
<gene>
    <name evidence="1" type="ORF">K444DRAFT_544626</name>
</gene>
<dbReference type="InterPro" id="IPR050849">
    <property type="entry name" value="HAD-like_hydrolase_phosphatase"/>
</dbReference>
<reference evidence="1 2" key="1">
    <citation type="submission" date="2016-04" db="EMBL/GenBank/DDBJ databases">
        <title>A degradative enzymes factory behind the ericoid mycorrhizal symbiosis.</title>
        <authorList>
            <consortium name="DOE Joint Genome Institute"/>
            <person name="Martino E."/>
            <person name="Morin E."/>
            <person name="Grelet G."/>
            <person name="Kuo A."/>
            <person name="Kohler A."/>
            <person name="Daghino S."/>
            <person name="Barry K."/>
            <person name="Choi C."/>
            <person name="Cichocki N."/>
            <person name="Clum A."/>
            <person name="Copeland A."/>
            <person name="Hainaut M."/>
            <person name="Haridas S."/>
            <person name="Labutti K."/>
            <person name="Lindquist E."/>
            <person name="Lipzen A."/>
            <person name="Khouja H.-R."/>
            <person name="Murat C."/>
            <person name="Ohm R."/>
            <person name="Olson A."/>
            <person name="Spatafora J."/>
            <person name="Veneault-Fourrey C."/>
            <person name="Henrissat B."/>
            <person name="Grigoriev I."/>
            <person name="Martin F."/>
            <person name="Perotto S."/>
        </authorList>
    </citation>
    <scope>NUCLEOTIDE SEQUENCE [LARGE SCALE GENOMIC DNA]</scope>
    <source>
        <strain evidence="1 2">E</strain>
    </source>
</reference>
<dbReference type="EMBL" id="KZ613912">
    <property type="protein sequence ID" value="PMD52135.1"/>
    <property type="molecule type" value="Genomic_DNA"/>
</dbReference>
<dbReference type="AlphaFoldDB" id="A0A2J6SMZ7"/>
<protein>
    <recommendedName>
        <fullName evidence="3">HAD-like protein</fullName>
    </recommendedName>
</protein>
<dbReference type="PANTHER" id="PTHR28181">
    <property type="entry name" value="UPF0655 PROTEIN YCR015C"/>
    <property type="match status" value="1"/>
</dbReference>
<evidence type="ECO:0000313" key="1">
    <source>
        <dbReference type="EMBL" id="PMD52135.1"/>
    </source>
</evidence>
<dbReference type="InParanoid" id="A0A2J6SMZ7"/>
<proteinExistence type="predicted"/>